<reference evidence="2 3" key="1">
    <citation type="submission" date="2024-11" db="EMBL/GenBank/DDBJ databases">
        <title>Chromosome-level genome assembly of the freshwater bivalve Anodonta woodiana.</title>
        <authorList>
            <person name="Chen X."/>
        </authorList>
    </citation>
    <scope>NUCLEOTIDE SEQUENCE [LARGE SCALE GENOMIC DNA]</scope>
    <source>
        <strain evidence="2">MN2024</strain>
        <tissue evidence="2">Gills</tissue>
    </source>
</reference>
<gene>
    <name evidence="2" type="ORF">ACJMK2_027182</name>
</gene>
<evidence type="ECO:0000256" key="1">
    <source>
        <dbReference type="SAM" id="MobiDB-lite"/>
    </source>
</evidence>
<proteinExistence type="predicted"/>
<feature type="compositionally biased region" description="Basic residues" evidence="1">
    <location>
        <begin position="81"/>
        <end position="92"/>
    </location>
</feature>
<feature type="compositionally biased region" description="Polar residues" evidence="1">
    <location>
        <begin position="13"/>
        <end position="33"/>
    </location>
</feature>
<feature type="region of interest" description="Disordered" evidence="1">
    <location>
        <begin position="66"/>
        <end position="101"/>
    </location>
</feature>
<name>A0ABD3XNI2_SINWO</name>
<accession>A0ABD3XNI2</accession>
<keyword evidence="3" id="KW-1185">Reference proteome</keyword>
<comment type="caution">
    <text evidence="2">The sequence shown here is derived from an EMBL/GenBank/DDBJ whole genome shotgun (WGS) entry which is preliminary data.</text>
</comment>
<dbReference type="EMBL" id="JBJQND010000002">
    <property type="protein sequence ID" value="KAL3887235.1"/>
    <property type="molecule type" value="Genomic_DNA"/>
</dbReference>
<feature type="compositionally biased region" description="Polar residues" evidence="1">
    <location>
        <begin position="40"/>
        <end position="57"/>
    </location>
</feature>
<feature type="region of interest" description="Disordered" evidence="1">
    <location>
        <begin position="40"/>
        <end position="59"/>
    </location>
</feature>
<feature type="region of interest" description="Disordered" evidence="1">
    <location>
        <begin position="1"/>
        <end position="33"/>
    </location>
</feature>
<feature type="compositionally biased region" description="Polar residues" evidence="1">
    <location>
        <begin position="66"/>
        <end position="79"/>
    </location>
</feature>
<dbReference type="AlphaFoldDB" id="A0ABD3XNI2"/>
<evidence type="ECO:0000313" key="3">
    <source>
        <dbReference type="Proteomes" id="UP001634394"/>
    </source>
</evidence>
<organism evidence="2 3">
    <name type="scientific">Sinanodonta woodiana</name>
    <name type="common">Chinese pond mussel</name>
    <name type="synonym">Anodonta woodiana</name>
    <dbReference type="NCBI Taxonomy" id="1069815"/>
    <lineage>
        <taxon>Eukaryota</taxon>
        <taxon>Metazoa</taxon>
        <taxon>Spiralia</taxon>
        <taxon>Lophotrochozoa</taxon>
        <taxon>Mollusca</taxon>
        <taxon>Bivalvia</taxon>
        <taxon>Autobranchia</taxon>
        <taxon>Heteroconchia</taxon>
        <taxon>Palaeoheterodonta</taxon>
        <taxon>Unionida</taxon>
        <taxon>Unionoidea</taxon>
        <taxon>Unionidae</taxon>
        <taxon>Unioninae</taxon>
        <taxon>Sinanodonta</taxon>
    </lineage>
</organism>
<evidence type="ECO:0000313" key="2">
    <source>
        <dbReference type="EMBL" id="KAL3887235.1"/>
    </source>
</evidence>
<sequence>MTHRNSAAKLKLQLNSATTRFTNQPDDPSQQRGKVKITTQLGNNAVTNQPDDPSQQRGKVKIETQLDSIAVQQRNNTNRLIKPKHHSMKSKNNHGINLNPP</sequence>
<protein>
    <submittedName>
        <fullName evidence="2">Uncharacterized protein</fullName>
    </submittedName>
</protein>
<dbReference type="Proteomes" id="UP001634394">
    <property type="component" value="Unassembled WGS sequence"/>
</dbReference>